<keyword evidence="8 9" id="KW-0143">Chaperone</keyword>
<dbReference type="HAMAP" id="MF_00332">
    <property type="entry name" value="DnaK"/>
    <property type="match status" value="1"/>
</dbReference>
<dbReference type="GO" id="GO:0005524">
    <property type="term" value="F:ATP binding"/>
    <property type="evidence" value="ECO:0007669"/>
    <property type="project" value="UniProtKB-UniRule"/>
</dbReference>
<dbReference type="EMBL" id="QSSQ01000020">
    <property type="protein sequence ID" value="RGM01896.1"/>
    <property type="molecule type" value="Genomic_DNA"/>
</dbReference>
<dbReference type="FunFam" id="2.60.34.10:FF:000014">
    <property type="entry name" value="Chaperone protein DnaK HSP70"/>
    <property type="match status" value="1"/>
</dbReference>
<dbReference type="Gene3D" id="1.20.1270.10">
    <property type="match status" value="1"/>
</dbReference>
<evidence type="ECO:0000256" key="10">
    <source>
        <dbReference type="RuleBase" id="RU003322"/>
    </source>
</evidence>
<dbReference type="GO" id="GO:0140662">
    <property type="term" value="F:ATP-dependent protein folding chaperone"/>
    <property type="evidence" value="ECO:0007669"/>
    <property type="project" value="InterPro"/>
</dbReference>
<dbReference type="Pfam" id="PF00012">
    <property type="entry name" value="HSP70"/>
    <property type="match status" value="1"/>
</dbReference>
<keyword evidence="11" id="KW-0175">Coiled coil</keyword>
<dbReference type="GO" id="GO:0051082">
    <property type="term" value="F:unfolded protein binding"/>
    <property type="evidence" value="ECO:0007669"/>
    <property type="project" value="InterPro"/>
</dbReference>
<reference evidence="14 16" key="2">
    <citation type="submission" date="2018-08" db="EMBL/GenBank/DDBJ databases">
        <title>A genome reference for cultivated species of the human gut microbiota.</title>
        <authorList>
            <person name="Zou Y."/>
            <person name="Xue W."/>
            <person name="Luo G."/>
        </authorList>
    </citation>
    <scope>NUCLEOTIDE SEQUENCE [LARGE SCALE GENOMIC DNA]</scope>
    <source>
        <strain evidence="14 16">TF05-11AC</strain>
    </source>
</reference>
<evidence type="ECO:0000256" key="5">
    <source>
        <dbReference type="ARBA" id="ARBA00022741"/>
    </source>
</evidence>
<name>A0A174BDY2_9FIRM</name>
<evidence type="ECO:0000256" key="3">
    <source>
        <dbReference type="ARBA" id="ARBA00014415"/>
    </source>
</evidence>
<dbReference type="Gene3D" id="3.90.640.10">
    <property type="entry name" value="Actin, Chain A, domain 4"/>
    <property type="match status" value="1"/>
</dbReference>
<dbReference type="InterPro" id="IPR043129">
    <property type="entry name" value="ATPase_NBD"/>
</dbReference>
<dbReference type="NCBIfam" id="NF001413">
    <property type="entry name" value="PRK00290.1"/>
    <property type="match status" value="1"/>
</dbReference>
<evidence type="ECO:0000313" key="16">
    <source>
        <dbReference type="Proteomes" id="UP000261257"/>
    </source>
</evidence>
<dbReference type="InterPro" id="IPR012725">
    <property type="entry name" value="Chaperone_DnaK"/>
</dbReference>
<accession>A0A174BDY2</accession>
<evidence type="ECO:0000256" key="2">
    <source>
        <dbReference type="ARBA" id="ARBA00007381"/>
    </source>
</evidence>
<gene>
    <name evidence="9 13" type="primary">dnaK</name>
    <name evidence="14" type="ORF">DXC39_18540</name>
    <name evidence="13" type="ORF">ERS852407_01540</name>
</gene>
<dbReference type="PROSITE" id="PS00297">
    <property type="entry name" value="HSP70_1"/>
    <property type="match status" value="1"/>
</dbReference>
<dbReference type="Proteomes" id="UP000095651">
    <property type="component" value="Unassembled WGS sequence"/>
</dbReference>
<dbReference type="SUPFAM" id="SSF100934">
    <property type="entry name" value="Heat shock protein 70kD (HSP70), C-terminal subdomain"/>
    <property type="match status" value="1"/>
</dbReference>
<evidence type="ECO:0000256" key="8">
    <source>
        <dbReference type="ARBA" id="ARBA00023186"/>
    </source>
</evidence>
<keyword evidence="4 9" id="KW-0597">Phosphoprotein</keyword>
<evidence type="ECO:0000256" key="9">
    <source>
        <dbReference type="HAMAP-Rule" id="MF_00332"/>
    </source>
</evidence>
<evidence type="ECO:0000313" key="15">
    <source>
        <dbReference type="Proteomes" id="UP000095651"/>
    </source>
</evidence>
<dbReference type="EMBL" id="CYZE01000003">
    <property type="protein sequence ID" value="CUN97970.1"/>
    <property type="molecule type" value="Genomic_DNA"/>
</dbReference>
<dbReference type="RefSeq" id="WP_055653986.1">
    <property type="nucleotide sequence ID" value="NZ_CABIXC010000003.1"/>
</dbReference>
<dbReference type="NCBIfam" id="TIGR02350">
    <property type="entry name" value="prok_dnaK"/>
    <property type="match status" value="1"/>
</dbReference>
<dbReference type="AlphaFoldDB" id="A0A174BDY2"/>
<feature type="coiled-coil region" evidence="11">
    <location>
        <begin position="223"/>
        <end position="250"/>
    </location>
</feature>
<feature type="modified residue" description="Phosphothreonine; by autocatalysis" evidence="9">
    <location>
        <position position="174"/>
    </location>
</feature>
<dbReference type="InterPro" id="IPR029048">
    <property type="entry name" value="HSP70_C_sf"/>
</dbReference>
<evidence type="ECO:0000256" key="4">
    <source>
        <dbReference type="ARBA" id="ARBA00022553"/>
    </source>
</evidence>
<evidence type="ECO:0000313" key="13">
    <source>
        <dbReference type="EMBL" id="CUN97970.1"/>
    </source>
</evidence>
<organism evidence="13 15">
    <name type="scientific">Hungatella hathewayi</name>
    <dbReference type="NCBI Taxonomy" id="154046"/>
    <lineage>
        <taxon>Bacteria</taxon>
        <taxon>Bacillati</taxon>
        <taxon>Bacillota</taxon>
        <taxon>Clostridia</taxon>
        <taxon>Lachnospirales</taxon>
        <taxon>Lachnospiraceae</taxon>
        <taxon>Hungatella</taxon>
    </lineage>
</organism>
<dbReference type="PANTHER" id="PTHR19375">
    <property type="entry name" value="HEAT SHOCK PROTEIN 70KDA"/>
    <property type="match status" value="1"/>
</dbReference>
<dbReference type="CDD" id="cd10234">
    <property type="entry name" value="ASKHA_NBD_HSP70_DnaK-like"/>
    <property type="match status" value="1"/>
</dbReference>
<comment type="function">
    <text evidence="1 9">Acts as a chaperone.</text>
</comment>
<dbReference type="Gene3D" id="3.30.420.40">
    <property type="match status" value="2"/>
</dbReference>
<dbReference type="Proteomes" id="UP000261257">
    <property type="component" value="Unassembled WGS sequence"/>
</dbReference>
<dbReference type="FunFam" id="3.30.420.40:FF:000071">
    <property type="entry name" value="Molecular chaperone DnaK"/>
    <property type="match status" value="1"/>
</dbReference>
<dbReference type="FunFam" id="1.20.1270.10:FF:000001">
    <property type="entry name" value="Molecular chaperone DnaK"/>
    <property type="match status" value="1"/>
</dbReference>
<dbReference type="Gene3D" id="2.60.34.10">
    <property type="entry name" value="Substrate Binding Domain Of DNAk, Chain A, domain 1"/>
    <property type="match status" value="1"/>
</dbReference>
<evidence type="ECO:0000313" key="14">
    <source>
        <dbReference type="EMBL" id="RGM01896.1"/>
    </source>
</evidence>
<dbReference type="InterPro" id="IPR013126">
    <property type="entry name" value="Hsp_70_fam"/>
</dbReference>
<evidence type="ECO:0000256" key="12">
    <source>
        <dbReference type="SAM" id="MobiDB-lite"/>
    </source>
</evidence>
<evidence type="ECO:0000256" key="1">
    <source>
        <dbReference type="ARBA" id="ARBA00002290"/>
    </source>
</evidence>
<comment type="similarity">
    <text evidence="2 9 10">Belongs to the heat shock protein 70 family.</text>
</comment>
<keyword evidence="6 9" id="KW-0067">ATP-binding</keyword>
<sequence>MGKIIGIDLGTTNSCVAVMEGGKPVVIPNSEGVRTTPSIVAFTKNGERLVGEPAKRQAVTNADRTISSIKRHMGTDYKVAIDGKNYTPQEISAMILQKLKADAEAYLGEKVTEAVITVPAYFNDAQRQATKDAGKIAGLDVKRIINEPTAAALAYGLDNEKEQKIMVYDLGGGTFDVSIIEIGDGVIEVLSTNGDTRLGGDDFDNRITQWMVDEFKKTEGVDLSGDKMAMQRLKEAAEKAKKELSSSTTTNINLPFITATAEGPKHLDMNLTRAKFDELTLDLIERTAVPVQNALRDAGITASELGKVLLVGGSTRMLAAQEKVKQLTGKEPSKTLNPDECVAIGASIQGGKLAGDAGAGDILLLDVTPLSLSIETMGGVATRLIERNTTIPTKKSQIFSTAADNQTAVDIHVVQGERQFARDNKTLGQFRLDGIPPARRGVPQIEVTFDIDANGIVNVSAKDLGTGKEQHITITSGSNMSDDDIDKAVKEAAEFEAQDKKRKEGIDARNDADSMVFQTEKALQEVGDKIDANDKAAVEADLNALKEAINRAPIEEMTDAQIEDIKAGREKLMNSAQALFAKVYEAAQGSAGAGPDMGAGADNAGGGASYQDSDVVDGDYKEV</sequence>
<feature type="region of interest" description="Disordered" evidence="12">
    <location>
        <begin position="590"/>
        <end position="623"/>
    </location>
</feature>
<reference evidence="13 15" key="1">
    <citation type="submission" date="2015-09" db="EMBL/GenBank/DDBJ databases">
        <authorList>
            <consortium name="Pathogen Informatics"/>
        </authorList>
    </citation>
    <scope>NUCLEOTIDE SEQUENCE [LARGE SCALE GENOMIC DNA]</scope>
    <source>
        <strain evidence="13 15">2789STDY5608850</strain>
    </source>
</reference>
<comment type="induction">
    <text evidence="9">By stress conditions e.g. heat shock.</text>
</comment>
<dbReference type="SUPFAM" id="SSF53067">
    <property type="entry name" value="Actin-like ATPase domain"/>
    <property type="match status" value="2"/>
</dbReference>
<evidence type="ECO:0000256" key="7">
    <source>
        <dbReference type="ARBA" id="ARBA00023016"/>
    </source>
</evidence>
<dbReference type="PRINTS" id="PR00301">
    <property type="entry name" value="HEATSHOCK70"/>
</dbReference>
<proteinExistence type="evidence at transcript level"/>
<dbReference type="PROSITE" id="PS00329">
    <property type="entry name" value="HSP70_2"/>
    <property type="match status" value="1"/>
</dbReference>
<evidence type="ECO:0000256" key="6">
    <source>
        <dbReference type="ARBA" id="ARBA00022840"/>
    </source>
</evidence>
<feature type="compositionally biased region" description="Gly residues" evidence="12">
    <location>
        <begin position="591"/>
        <end position="608"/>
    </location>
</feature>
<dbReference type="FunFam" id="3.90.640.10:FF:000003">
    <property type="entry name" value="Molecular chaperone DnaK"/>
    <property type="match status" value="1"/>
</dbReference>
<dbReference type="InterPro" id="IPR018181">
    <property type="entry name" value="Heat_shock_70_CS"/>
</dbReference>
<evidence type="ECO:0000256" key="11">
    <source>
        <dbReference type="SAM" id="Coils"/>
    </source>
</evidence>
<dbReference type="InterPro" id="IPR029047">
    <property type="entry name" value="HSP70_peptide-bd_sf"/>
</dbReference>
<protein>
    <recommendedName>
        <fullName evidence="3 9">Chaperone protein DnaK</fullName>
    </recommendedName>
    <alternativeName>
        <fullName evidence="9">HSP70</fullName>
    </alternativeName>
    <alternativeName>
        <fullName evidence="9">Heat shock 70 kDa protein</fullName>
    </alternativeName>
    <alternativeName>
        <fullName evidence="9">Heat shock protein 70</fullName>
    </alternativeName>
</protein>
<keyword evidence="5 9" id="KW-0547">Nucleotide-binding</keyword>
<dbReference type="SUPFAM" id="SSF100920">
    <property type="entry name" value="Heat shock protein 70kD (HSP70), peptide-binding domain"/>
    <property type="match status" value="1"/>
</dbReference>
<keyword evidence="7 9" id="KW-0346">Stress response</keyword>